<evidence type="ECO:0000256" key="1">
    <source>
        <dbReference type="SAM" id="SignalP"/>
    </source>
</evidence>
<dbReference type="HOGENOM" id="CLU_1677530_0_0_1"/>
<dbReference type="KEGG" id="bcom:BAUCODRAFT_386533"/>
<evidence type="ECO:0000313" key="3">
    <source>
        <dbReference type="Proteomes" id="UP000011761"/>
    </source>
</evidence>
<keyword evidence="3" id="KW-1185">Reference proteome</keyword>
<organism evidence="2 3">
    <name type="scientific">Baudoinia panamericana (strain UAMH 10762)</name>
    <name type="common">Angels' share fungus</name>
    <name type="synonym">Baudoinia compniacensis (strain UAMH 10762)</name>
    <dbReference type="NCBI Taxonomy" id="717646"/>
    <lineage>
        <taxon>Eukaryota</taxon>
        <taxon>Fungi</taxon>
        <taxon>Dikarya</taxon>
        <taxon>Ascomycota</taxon>
        <taxon>Pezizomycotina</taxon>
        <taxon>Dothideomycetes</taxon>
        <taxon>Dothideomycetidae</taxon>
        <taxon>Mycosphaerellales</taxon>
        <taxon>Teratosphaeriaceae</taxon>
        <taxon>Baudoinia</taxon>
    </lineage>
</organism>
<evidence type="ECO:0008006" key="4">
    <source>
        <dbReference type="Google" id="ProtNLM"/>
    </source>
</evidence>
<protein>
    <recommendedName>
        <fullName evidence="4">Secreted protein</fullName>
    </recommendedName>
</protein>
<dbReference type="RefSeq" id="XP_007674044.1">
    <property type="nucleotide sequence ID" value="XM_007675854.1"/>
</dbReference>
<proteinExistence type="predicted"/>
<keyword evidence="1" id="KW-0732">Signal</keyword>
<evidence type="ECO:0000313" key="2">
    <source>
        <dbReference type="EMBL" id="EMC98977.1"/>
    </source>
</evidence>
<dbReference type="EMBL" id="KB445552">
    <property type="protein sequence ID" value="EMC98977.1"/>
    <property type="molecule type" value="Genomic_DNA"/>
</dbReference>
<reference evidence="2 3" key="1">
    <citation type="journal article" date="2012" name="PLoS Pathog.">
        <title>Diverse lifestyles and strategies of plant pathogenesis encoded in the genomes of eighteen Dothideomycetes fungi.</title>
        <authorList>
            <person name="Ohm R.A."/>
            <person name="Feau N."/>
            <person name="Henrissat B."/>
            <person name="Schoch C.L."/>
            <person name="Horwitz B.A."/>
            <person name="Barry K.W."/>
            <person name="Condon B.J."/>
            <person name="Copeland A.C."/>
            <person name="Dhillon B."/>
            <person name="Glaser F."/>
            <person name="Hesse C.N."/>
            <person name="Kosti I."/>
            <person name="LaButti K."/>
            <person name="Lindquist E.A."/>
            <person name="Lucas S."/>
            <person name="Salamov A.A."/>
            <person name="Bradshaw R.E."/>
            <person name="Ciuffetti L."/>
            <person name="Hamelin R.C."/>
            <person name="Kema G.H.J."/>
            <person name="Lawrence C."/>
            <person name="Scott J.A."/>
            <person name="Spatafora J.W."/>
            <person name="Turgeon B.G."/>
            <person name="de Wit P.J.G.M."/>
            <person name="Zhong S."/>
            <person name="Goodwin S.B."/>
            <person name="Grigoriev I.V."/>
        </authorList>
    </citation>
    <scope>NUCLEOTIDE SEQUENCE [LARGE SCALE GENOMIC DNA]</scope>
    <source>
        <strain evidence="2 3">UAMH 10762</strain>
    </source>
</reference>
<feature type="chain" id="PRO_5004021884" description="Secreted protein" evidence="1">
    <location>
        <begin position="21"/>
        <end position="157"/>
    </location>
</feature>
<accession>M2LWD9</accession>
<dbReference type="AlphaFoldDB" id="M2LWD9"/>
<dbReference type="Proteomes" id="UP000011761">
    <property type="component" value="Unassembled WGS sequence"/>
</dbReference>
<name>M2LWD9_BAUPA</name>
<sequence length="157" mass="16856">MAAFRLVTTLAALCEPSLHASDTLSVETRETTKGRNGSGIFSFCVLPSPCRCYARRKCKWRGQSIRPRFPNASQSLYGAEGLRAPYAAYNLAGKLLVASGVPRPRSVRPLDVRVACWKLHVCNTVAAGSSEVASSAPRTSLSRFNAELASGIGKVLL</sequence>
<gene>
    <name evidence="2" type="ORF">BAUCODRAFT_386533</name>
</gene>
<feature type="signal peptide" evidence="1">
    <location>
        <begin position="1"/>
        <end position="20"/>
    </location>
</feature>
<dbReference type="GeneID" id="19113598"/>